<name>A0A2N9L6V3_9BACT</name>
<dbReference type="OrthoDB" id="9791851at2"/>
<reference evidence="3" key="1">
    <citation type="submission" date="2018-02" db="EMBL/GenBank/DDBJ databases">
        <authorList>
            <person name="Hausmann B."/>
        </authorList>
    </citation>
    <scope>NUCLEOTIDE SEQUENCE [LARGE SCALE GENOMIC DNA]</scope>
    <source>
        <strain evidence="3">Peat soil MAG SbA5</strain>
    </source>
</reference>
<keyword evidence="1" id="KW-0812">Transmembrane</keyword>
<sequence length="228" mass="24535">MSGFLGLGANPQPRARTWSAGAKLIVVCVLALLMNIPGLFVQGLVTDRMTRAAEAAARISGPATSVTVDAYQSVNRSLKYVLLFEGLVFLTYFTFEVTSRKRVHPAQYVLVGVAQIIFYLLLLSLSEKVGFDVGFLIAGAATVGLLSVNANWIFRSPMLGLRALAVFTPLYGLIYVLLRLKDYALLVGAVASFAAVAAAMYLTREIDWYGALTAQGAEKQRTAAESSS</sequence>
<accession>A0A2N9L6V3</accession>
<dbReference type="Proteomes" id="UP000239735">
    <property type="component" value="Unassembled WGS sequence"/>
</dbReference>
<dbReference type="GO" id="GO:0005886">
    <property type="term" value="C:plasma membrane"/>
    <property type="evidence" value="ECO:0007669"/>
    <property type="project" value="TreeGrafter"/>
</dbReference>
<protein>
    <submittedName>
        <fullName evidence="2">Inner membrane CreD family protein</fullName>
    </submittedName>
</protein>
<proteinExistence type="predicted"/>
<dbReference type="InterPro" id="IPR010364">
    <property type="entry name" value="Uncharacterised_IM_CreD"/>
</dbReference>
<keyword evidence="1" id="KW-1133">Transmembrane helix</keyword>
<evidence type="ECO:0000313" key="3">
    <source>
        <dbReference type="Proteomes" id="UP000239735"/>
    </source>
</evidence>
<dbReference type="AlphaFoldDB" id="A0A2N9L6V3"/>
<feature type="transmembrane region" description="Helical" evidence="1">
    <location>
        <begin position="159"/>
        <end position="178"/>
    </location>
</feature>
<feature type="transmembrane region" description="Helical" evidence="1">
    <location>
        <begin position="78"/>
        <end position="95"/>
    </location>
</feature>
<evidence type="ECO:0000256" key="1">
    <source>
        <dbReference type="SAM" id="Phobius"/>
    </source>
</evidence>
<organism evidence="2 3">
    <name type="scientific">Candidatus Sulfuritelmatomonas gaucii</name>
    <dbReference type="NCBI Taxonomy" id="2043161"/>
    <lineage>
        <taxon>Bacteria</taxon>
        <taxon>Pseudomonadati</taxon>
        <taxon>Acidobacteriota</taxon>
        <taxon>Terriglobia</taxon>
        <taxon>Terriglobales</taxon>
        <taxon>Acidobacteriaceae</taxon>
        <taxon>Candidatus Sulfuritelmatomonas</taxon>
    </lineage>
</organism>
<dbReference type="PANTHER" id="PTHR30092:SF0">
    <property type="entry name" value="INNER MEMBRANE PROTEIN CRED"/>
    <property type="match status" value="1"/>
</dbReference>
<feature type="transmembrane region" description="Helical" evidence="1">
    <location>
        <begin position="20"/>
        <end position="41"/>
    </location>
</feature>
<dbReference type="EMBL" id="OKRB01000073">
    <property type="protein sequence ID" value="SPE18999.1"/>
    <property type="molecule type" value="Genomic_DNA"/>
</dbReference>
<gene>
    <name evidence="2" type="ORF">SBA5_180032</name>
</gene>
<keyword evidence="1" id="KW-0472">Membrane</keyword>
<dbReference type="Pfam" id="PF06123">
    <property type="entry name" value="CreD"/>
    <property type="match status" value="1"/>
</dbReference>
<feature type="transmembrane region" description="Helical" evidence="1">
    <location>
        <begin position="183"/>
        <end position="202"/>
    </location>
</feature>
<feature type="transmembrane region" description="Helical" evidence="1">
    <location>
        <begin position="107"/>
        <end position="126"/>
    </location>
</feature>
<feature type="transmembrane region" description="Helical" evidence="1">
    <location>
        <begin position="133"/>
        <end position="153"/>
    </location>
</feature>
<evidence type="ECO:0000313" key="2">
    <source>
        <dbReference type="EMBL" id="SPE18999.1"/>
    </source>
</evidence>
<dbReference type="PANTHER" id="PTHR30092">
    <property type="entry name" value="INNER MEMBRANE PROTEIN CRED"/>
    <property type="match status" value="1"/>
</dbReference>